<dbReference type="OrthoDB" id="2972189at2"/>
<feature type="transmembrane region" description="Helical" evidence="1">
    <location>
        <begin position="6"/>
        <end position="23"/>
    </location>
</feature>
<keyword evidence="1" id="KW-1133">Transmembrane helix</keyword>
<keyword evidence="1" id="KW-0812">Transmembrane</keyword>
<gene>
    <name evidence="2" type="ORF">SAMN05216389_103115</name>
</gene>
<sequence>MEMTSLIICVLVGGIIGTFLLELKGKHFGKRIEYKSIFPNTKDDWTNNVLQTMVVSRGTAPIYSDSQLSSGTYVDDNFHHQSGHDPHDPYTNPGLDIVVDESYHGIDHGSGIHDAGASDPHNY</sequence>
<dbReference type="RefSeq" id="WP_090867418.1">
    <property type="nucleotide sequence ID" value="NZ_FOHE01000003.1"/>
</dbReference>
<name>A0A1I0A7X9_9BACI</name>
<protein>
    <submittedName>
        <fullName evidence="2">Uncharacterized protein</fullName>
    </submittedName>
</protein>
<evidence type="ECO:0000313" key="2">
    <source>
        <dbReference type="EMBL" id="SES90243.1"/>
    </source>
</evidence>
<proteinExistence type="predicted"/>
<evidence type="ECO:0000256" key="1">
    <source>
        <dbReference type="SAM" id="Phobius"/>
    </source>
</evidence>
<organism evidence="2 3">
    <name type="scientific">Oceanobacillus limi</name>
    <dbReference type="NCBI Taxonomy" id="930131"/>
    <lineage>
        <taxon>Bacteria</taxon>
        <taxon>Bacillati</taxon>
        <taxon>Bacillota</taxon>
        <taxon>Bacilli</taxon>
        <taxon>Bacillales</taxon>
        <taxon>Bacillaceae</taxon>
        <taxon>Oceanobacillus</taxon>
    </lineage>
</organism>
<dbReference type="Proteomes" id="UP000198618">
    <property type="component" value="Unassembled WGS sequence"/>
</dbReference>
<dbReference type="EMBL" id="FOHE01000003">
    <property type="protein sequence ID" value="SES90243.1"/>
    <property type="molecule type" value="Genomic_DNA"/>
</dbReference>
<keyword evidence="1" id="KW-0472">Membrane</keyword>
<reference evidence="2 3" key="1">
    <citation type="submission" date="2016-10" db="EMBL/GenBank/DDBJ databases">
        <authorList>
            <person name="de Groot N.N."/>
        </authorList>
    </citation>
    <scope>NUCLEOTIDE SEQUENCE [LARGE SCALE GENOMIC DNA]</scope>
    <source>
        <strain evidence="2 3">IBRC-M 10780</strain>
    </source>
</reference>
<evidence type="ECO:0000313" key="3">
    <source>
        <dbReference type="Proteomes" id="UP000198618"/>
    </source>
</evidence>
<dbReference type="STRING" id="930131.SAMN05216389_103115"/>
<keyword evidence="3" id="KW-1185">Reference proteome</keyword>
<dbReference type="AlphaFoldDB" id="A0A1I0A7X9"/>
<accession>A0A1I0A7X9</accession>